<feature type="active site" description="Proton acceptor" evidence="7">
    <location>
        <position position="70"/>
    </location>
</feature>
<dbReference type="PANTHER" id="PTHR11067">
    <property type="entry name" value="INOSINE TRIPHOSPHATE PYROPHOSPHATASE/HAM1 PROTEIN"/>
    <property type="match status" value="1"/>
</dbReference>
<keyword evidence="3 7" id="KW-0547">Nucleotide-binding</keyword>
<evidence type="ECO:0000256" key="6">
    <source>
        <dbReference type="ARBA" id="ARBA00023080"/>
    </source>
</evidence>
<keyword evidence="4 7" id="KW-0378">Hydrolase</keyword>
<dbReference type="SUPFAM" id="SSF52972">
    <property type="entry name" value="ITPase-like"/>
    <property type="match status" value="1"/>
</dbReference>
<feature type="binding site" evidence="7">
    <location>
        <position position="71"/>
    </location>
    <ligand>
        <name>substrate</name>
    </ligand>
</feature>
<keyword evidence="10" id="KW-1185">Reference proteome</keyword>
<comment type="caution">
    <text evidence="9">The sequence shown here is derived from an EMBL/GenBank/DDBJ whole genome shotgun (WGS) entry which is preliminary data.</text>
</comment>
<comment type="cofactor">
    <cofactor evidence="7">
        <name>Mg(2+)</name>
        <dbReference type="ChEBI" id="CHEBI:18420"/>
    </cofactor>
    <text evidence="7">Binds 1 Mg(2+) ion per subunit.</text>
</comment>
<dbReference type="Pfam" id="PF01725">
    <property type="entry name" value="Ham1p_like"/>
    <property type="match status" value="1"/>
</dbReference>
<dbReference type="InterPro" id="IPR002637">
    <property type="entry name" value="RdgB/HAM1"/>
</dbReference>
<evidence type="ECO:0000256" key="4">
    <source>
        <dbReference type="ARBA" id="ARBA00022801"/>
    </source>
</evidence>
<dbReference type="CDD" id="cd00515">
    <property type="entry name" value="HAM1"/>
    <property type="match status" value="1"/>
</dbReference>
<dbReference type="RefSeq" id="WP_036788742.1">
    <property type="nucleotide sequence ID" value="NZ_JQZV01000003.1"/>
</dbReference>
<comment type="similarity">
    <text evidence="1 7 8">Belongs to the HAM1 NTPase family.</text>
</comment>
<proteinExistence type="inferred from homology"/>
<dbReference type="HAMAP" id="MF_01405">
    <property type="entry name" value="Non_canon_purine_NTPase"/>
    <property type="match status" value="1"/>
</dbReference>
<comment type="catalytic activity">
    <reaction evidence="7">
        <text>ITP + H2O = IMP + diphosphate + H(+)</text>
        <dbReference type="Rhea" id="RHEA:29399"/>
        <dbReference type="ChEBI" id="CHEBI:15377"/>
        <dbReference type="ChEBI" id="CHEBI:15378"/>
        <dbReference type="ChEBI" id="CHEBI:33019"/>
        <dbReference type="ChEBI" id="CHEBI:58053"/>
        <dbReference type="ChEBI" id="CHEBI:61402"/>
        <dbReference type="EC" id="3.6.1.66"/>
    </reaction>
</comment>
<comment type="subunit">
    <text evidence="7">Homodimer.</text>
</comment>
<feature type="binding site" evidence="7">
    <location>
        <position position="177"/>
    </location>
    <ligand>
        <name>substrate</name>
    </ligand>
</feature>
<comment type="caution">
    <text evidence="7">Lacks conserved residue(s) required for the propagation of feature annotation.</text>
</comment>
<evidence type="ECO:0000256" key="1">
    <source>
        <dbReference type="ARBA" id="ARBA00008023"/>
    </source>
</evidence>
<protein>
    <recommendedName>
        <fullName evidence="7">dITP/XTP pyrophosphatase</fullName>
        <ecNumber evidence="7">3.6.1.66</ecNumber>
    </recommendedName>
    <alternativeName>
        <fullName evidence="7">Non-canonical purine NTP pyrophosphatase</fullName>
    </alternativeName>
    <alternativeName>
        <fullName evidence="7">Non-standard purine NTP pyrophosphatase</fullName>
    </alternativeName>
    <alternativeName>
        <fullName evidence="7">Nucleoside-triphosphate diphosphatase</fullName>
    </alternativeName>
    <alternativeName>
        <fullName evidence="7">Nucleoside-triphosphate pyrophosphatase</fullName>
        <shortName evidence="7">NTPase</shortName>
    </alternativeName>
</protein>
<evidence type="ECO:0000256" key="2">
    <source>
        <dbReference type="ARBA" id="ARBA00022723"/>
    </source>
</evidence>
<sequence>MEAIFATHNNHKLHEVAQMLPSWLHLHSLNDIGLTEEIIEDGNSLEENALIKARYVFSKNPSADMAFADDTGLEVDALNGAPGIYSARYAGEHCSFKDNVDKLLRELQDFQDPELRRARFRTVIALILNGGEEHLFSGVVEGVIAADPRGIDGFGYDPIFIPDGFGESFSEMPLALKNSISHRGKAFRNMKQFLETRTEDEKR</sequence>
<dbReference type="Gene3D" id="3.90.950.10">
    <property type="match status" value="1"/>
</dbReference>
<feature type="binding site" evidence="7">
    <location>
        <begin position="7"/>
        <end position="12"/>
    </location>
    <ligand>
        <name>substrate</name>
    </ligand>
</feature>
<organism evidence="9 10">
    <name type="scientific">Porphyromonas canoris</name>
    <dbReference type="NCBI Taxonomy" id="36875"/>
    <lineage>
        <taxon>Bacteria</taxon>
        <taxon>Pseudomonadati</taxon>
        <taxon>Bacteroidota</taxon>
        <taxon>Bacteroidia</taxon>
        <taxon>Bacteroidales</taxon>
        <taxon>Porphyromonadaceae</taxon>
        <taxon>Porphyromonas</taxon>
    </lineage>
</organism>
<evidence type="ECO:0000313" key="9">
    <source>
        <dbReference type="EMBL" id="KGN93333.1"/>
    </source>
</evidence>
<comment type="catalytic activity">
    <reaction evidence="7">
        <text>dITP + H2O = dIMP + diphosphate + H(+)</text>
        <dbReference type="Rhea" id="RHEA:28342"/>
        <dbReference type="ChEBI" id="CHEBI:15377"/>
        <dbReference type="ChEBI" id="CHEBI:15378"/>
        <dbReference type="ChEBI" id="CHEBI:33019"/>
        <dbReference type="ChEBI" id="CHEBI:61194"/>
        <dbReference type="ChEBI" id="CHEBI:61382"/>
        <dbReference type="EC" id="3.6.1.66"/>
    </reaction>
</comment>
<comment type="catalytic activity">
    <reaction evidence="7">
        <text>XTP + H2O = XMP + diphosphate + H(+)</text>
        <dbReference type="Rhea" id="RHEA:28610"/>
        <dbReference type="ChEBI" id="CHEBI:15377"/>
        <dbReference type="ChEBI" id="CHEBI:15378"/>
        <dbReference type="ChEBI" id="CHEBI:33019"/>
        <dbReference type="ChEBI" id="CHEBI:57464"/>
        <dbReference type="ChEBI" id="CHEBI:61314"/>
        <dbReference type="EC" id="3.6.1.66"/>
    </reaction>
</comment>
<name>A0ABR4XP75_9PORP</name>
<evidence type="ECO:0000256" key="7">
    <source>
        <dbReference type="HAMAP-Rule" id="MF_01405"/>
    </source>
</evidence>
<feature type="binding site" evidence="7">
    <location>
        <position position="70"/>
    </location>
    <ligand>
        <name>Mg(2+)</name>
        <dbReference type="ChEBI" id="CHEBI:18420"/>
    </ligand>
</feature>
<accession>A0ABR4XP75</accession>
<evidence type="ECO:0000256" key="8">
    <source>
        <dbReference type="RuleBase" id="RU003781"/>
    </source>
</evidence>
<evidence type="ECO:0000256" key="5">
    <source>
        <dbReference type="ARBA" id="ARBA00022842"/>
    </source>
</evidence>
<gene>
    <name evidence="9" type="ORF">HQ43_01425</name>
</gene>
<evidence type="ECO:0000256" key="3">
    <source>
        <dbReference type="ARBA" id="ARBA00022741"/>
    </source>
</evidence>
<keyword evidence="5 7" id="KW-0460">Magnesium</keyword>
<feature type="binding site" evidence="7">
    <location>
        <begin position="182"/>
        <end position="183"/>
    </location>
    <ligand>
        <name>substrate</name>
    </ligand>
</feature>
<feature type="binding site" evidence="7">
    <location>
        <begin position="154"/>
        <end position="157"/>
    </location>
    <ligand>
        <name>substrate</name>
    </ligand>
</feature>
<dbReference type="EMBL" id="JQZV01000003">
    <property type="protein sequence ID" value="KGN93333.1"/>
    <property type="molecule type" value="Genomic_DNA"/>
</dbReference>
<dbReference type="EC" id="3.6.1.66" evidence="7"/>
<evidence type="ECO:0000313" key="10">
    <source>
        <dbReference type="Proteomes" id="UP000030101"/>
    </source>
</evidence>
<dbReference type="Proteomes" id="UP000030101">
    <property type="component" value="Unassembled WGS sequence"/>
</dbReference>
<dbReference type="NCBIfam" id="TIGR00042">
    <property type="entry name" value="RdgB/HAM1 family non-canonical purine NTP pyrophosphatase"/>
    <property type="match status" value="1"/>
</dbReference>
<dbReference type="PANTHER" id="PTHR11067:SF9">
    <property type="entry name" value="INOSINE TRIPHOSPHATE PYROPHOSPHATASE"/>
    <property type="match status" value="1"/>
</dbReference>
<comment type="function">
    <text evidence="7">Pyrophosphatase that catalyzes the hydrolysis of nucleoside triphosphates to their monophosphate derivatives, with a high preference for the non-canonical purine nucleotides XTP (xanthosine triphosphate), dITP (deoxyinosine triphosphate) and ITP. Seems to function as a house-cleaning enzyme that removes non-canonical purine nucleotides from the nucleotide pool, thus preventing their incorporation into DNA/RNA and avoiding chromosomal lesions.</text>
</comment>
<keyword evidence="2 7" id="KW-0479">Metal-binding</keyword>
<reference evidence="9 10" key="1">
    <citation type="submission" date="2014-08" db="EMBL/GenBank/DDBJ databases">
        <title>Porphyromonas canoris strain:OH2762 Genome sequencing.</title>
        <authorList>
            <person name="Wallis C."/>
            <person name="Deusch O."/>
            <person name="O'Flynn C."/>
            <person name="Davis I."/>
            <person name="Jospin G."/>
            <person name="Darling A.E."/>
            <person name="Coil D.A."/>
            <person name="Alexiev A."/>
            <person name="Horsfall A."/>
            <person name="Kirkwood N."/>
            <person name="Harris S."/>
            <person name="Eisen J.A."/>
        </authorList>
    </citation>
    <scope>NUCLEOTIDE SEQUENCE [LARGE SCALE GENOMIC DNA]</scope>
    <source>
        <strain evidence="10">COT-108 OH2762</strain>
    </source>
</reference>
<dbReference type="InterPro" id="IPR029001">
    <property type="entry name" value="ITPase-like_fam"/>
</dbReference>
<keyword evidence="6 7" id="KW-0546">Nucleotide metabolism</keyword>
<dbReference type="InterPro" id="IPR020922">
    <property type="entry name" value="dITP/XTP_pyrophosphatase"/>
</dbReference>